<organism evidence="2 3">
    <name type="scientific">Trichogramma brassicae</name>
    <dbReference type="NCBI Taxonomy" id="86971"/>
    <lineage>
        <taxon>Eukaryota</taxon>
        <taxon>Metazoa</taxon>
        <taxon>Ecdysozoa</taxon>
        <taxon>Arthropoda</taxon>
        <taxon>Hexapoda</taxon>
        <taxon>Insecta</taxon>
        <taxon>Pterygota</taxon>
        <taxon>Neoptera</taxon>
        <taxon>Endopterygota</taxon>
        <taxon>Hymenoptera</taxon>
        <taxon>Apocrita</taxon>
        <taxon>Proctotrupomorpha</taxon>
        <taxon>Chalcidoidea</taxon>
        <taxon>Trichogrammatidae</taxon>
        <taxon>Trichogramma</taxon>
    </lineage>
</organism>
<keyword evidence="1" id="KW-0812">Transmembrane</keyword>
<dbReference type="Proteomes" id="UP000479190">
    <property type="component" value="Unassembled WGS sequence"/>
</dbReference>
<name>A0A6H5IP55_9HYME</name>
<evidence type="ECO:0000313" key="2">
    <source>
        <dbReference type="EMBL" id="CAB0038514.1"/>
    </source>
</evidence>
<evidence type="ECO:0000313" key="3">
    <source>
        <dbReference type="Proteomes" id="UP000479190"/>
    </source>
</evidence>
<proteinExistence type="predicted"/>
<dbReference type="OrthoDB" id="416987at2759"/>
<keyword evidence="3" id="KW-1185">Reference proteome</keyword>
<accession>A0A6H5IP55</accession>
<keyword evidence="1" id="KW-0472">Membrane</keyword>
<reference evidence="2 3" key="1">
    <citation type="submission" date="2020-02" db="EMBL/GenBank/DDBJ databases">
        <authorList>
            <person name="Ferguson B K."/>
        </authorList>
    </citation>
    <scope>NUCLEOTIDE SEQUENCE [LARGE SCALE GENOMIC DNA]</scope>
</reference>
<dbReference type="EMBL" id="CADCXV010000910">
    <property type="protein sequence ID" value="CAB0038514.1"/>
    <property type="molecule type" value="Genomic_DNA"/>
</dbReference>
<protein>
    <submittedName>
        <fullName evidence="2">Uncharacterized protein</fullName>
    </submittedName>
</protein>
<feature type="transmembrane region" description="Helical" evidence="1">
    <location>
        <begin position="214"/>
        <end position="232"/>
    </location>
</feature>
<dbReference type="AlphaFoldDB" id="A0A6H5IP55"/>
<sequence length="290" mass="34301">MIKSNQMRKVAIPPQDYGSHYFLPHHAVVKESSTTTRVRPVFNASARNATGQALCKNCREIKHIKLNVLKTSNTDTDMETHFHQYEKKQNQKQSKIHTLRMKQLDVDEAKYKKLQRQYKYSIAAAQKKAWRDFCENIEGGKEAARLSRLLEGRTTSWIEAIQKPGGNMPTRKKNACSYCWTQTSTDLREWARGRGQTDLPIGLLRDRGKWRKMWIMEIKVMMITLMIIAIVISQDIKTHDEYLQGYSYKLLKHYHYMHFFCEHIRILKIHMIQFYQRADISIQHYLKILH</sequence>
<evidence type="ECO:0000256" key="1">
    <source>
        <dbReference type="SAM" id="Phobius"/>
    </source>
</evidence>
<keyword evidence="1" id="KW-1133">Transmembrane helix</keyword>
<gene>
    <name evidence="2" type="ORF">TBRA_LOCUS10294</name>
</gene>